<feature type="transmembrane region" description="Helical" evidence="1">
    <location>
        <begin position="49"/>
        <end position="76"/>
    </location>
</feature>
<proteinExistence type="predicted"/>
<keyword evidence="1" id="KW-1133">Transmembrane helix</keyword>
<dbReference type="KEGG" id="asla:NCTC11923_02255"/>
<dbReference type="EMBL" id="LR134363">
    <property type="protein sequence ID" value="VEG75583.1"/>
    <property type="molecule type" value="Genomic_DNA"/>
</dbReference>
<evidence type="ECO:0000256" key="1">
    <source>
        <dbReference type="SAM" id="Phobius"/>
    </source>
</evidence>
<sequence>MISIMAPVTIPRSLRKVITQLVLGMLGSGVCLWITVIIVQASISEGWSLGAVIIVIVMVLVSTLSVLGVVGLLVLCRRPGLVIEDRGLTESTSLISIGFIPWEQAVGFMPGEFHAGHRRNRLVGIVFADPQWPWTQLRGLRRHANRFNRWLKMSSPSTPCASGTSSWPLFWWSSGACAARTCPWQAGRCPVRNRERGRSPTPVAISLPSTRVRERDQALTYREHSWARRGPCDQTTARAHSCLTSGHTHHPTCQPR</sequence>
<evidence type="ECO:0000313" key="3">
    <source>
        <dbReference type="Proteomes" id="UP000276899"/>
    </source>
</evidence>
<gene>
    <name evidence="2" type="ORF">NCTC11923_02255</name>
</gene>
<dbReference type="AlphaFoldDB" id="A0A448KF71"/>
<keyword evidence="3" id="KW-1185">Reference proteome</keyword>
<keyword evidence="1" id="KW-0472">Membrane</keyword>
<keyword evidence="1" id="KW-0812">Transmembrane</keyword>
<dbReference type="Proteomes" id="UP000276899">
    <property type="component" value="Chromosome"/>
</dbReference>
<organism evidence="2 3">
    <name type="scientific">Actinomyces slackii</name>
    <dbReference type="NCBI Taxonomy" id="52774"/>
    <lineage>
        <taxon>Bacteria</taxon>
        <taxon>Bacillati</taxon>
        <taxon>Actinomycetota</taxon>
        <taxon>Actinomycetes</taxon>
        <taxon>Actinomycetales</taxon>
        <taxon>Actinomycetaceae</taxon>
        <taxon>Actinomyces</taxon>
    </lineage>
</organism>
<protein>
    <submittedName>
        <fullName evidence="2">Uncharacterized protein</fullName>
    </submittedName>
</protein>
<name>A0A448KF71_9ACTO</name>
<evidence type="ECO:0000313" key="2">
    <source>
        <dbReference type="EMBL" id="VEG75583.1"/>
    </source>
</evidence>
<feature type="transmembrane region" description="Helical" evidence="1">
    <location>
        <begin position="21"/>
        <end position="43"/>
    </location>
</feature>
<reference evidence="2 3" key="1">
    <citation type="submission" date="2018-12" db="EMBL/GenBank/DDBJ databases">
        <authorList>
            <consortium name="Pathogen Informatics"/>
        </authorList>
    </citation>
    <scope>NUCLEOTIDE SEQUENCE [LARGE SCALE GENOMIC DNA]</scope>
    <source>
        <strain evidence="2 3">NCTC11923</strain>
    </source>
</reference>
<accession>A0A448KF71</accession>